<proteinExistence type="predicted"/>
<dbReference type="AlphaFoldDB" id="A0A8R1HIN1"/>
<reference evidence="1" key="2">
    <citation type="submission" date="2022-06" db="UniProtKB">
        <authorList>
            <consortium name="EnsemblMetazoa"/>
        </authorList>
    </citation>
    <scope>IDENTIFICATION</scope>
    <source>
        <strain evidence="1">DF5081</strain>
    </source>
</reference>
<organism evidence="1 2">
    <name type="scientific">Caenorhabditis japonica</name>
    <dbReference type="NCBI Taxonomy" id="281687"/>
    <lineage>
        <taxon>Eukaryota</taxon>
        <taxon>Metazoa</taxon>
        <taxon>Ecdysozoa</taxon>
        <taxon>Nematoda</taxon>
        <taxon>Chromadorea</taxon>
        <taxon>Rhabditida</taxon>
        <taxon>Rhabditina</taxon>
        <taxon>Rhabditomorpha</taxon>
        <taxon>Rhabditoidea</taxon>
        <taxon>Rhabditidae</taxon>
        <taxon>Peloderinae</taxon>
        <taxon>Caenorhabditis</taxon>
    </lineage>
</organism>
<keyword evidence="2" id="KW-1185">Reference proteome</keyword>
<reference evidence="2" key="1">
    <citation type="submission" date="2010-08" db="EMBL/GenBank/DDBJ databases">
        <authorList>
            <consortium name="Caenorhabditis japonica Sequencing Consortium"/>
            <person name="Wilson R.K."/>
        </authorList>
    </citation>
    <scope>NUCLEOTIDE SEQUENCE [LARGE SCALE GENOMIC DNA]</scope>
    <source>
        <strain evidence="2">DF5081</strain>
    </source>
</reference>
<accession>A0A8R1HIN1</accession>
<name>A0A8R1HIN1_CAEJA</name>
<protein>
    <submittedName>
        <fullName evidence="1">Uncharacterized protein</fullName>
    </submittedName>
</protein>
<dbReference type="Proteomes" id="UP000005237">
    <property type="component" value="Unassembled WGS sequence"/>
</dbReference>
<dbReference type="EnsemblMetazoa" id="CJA02778.1">
    <property type="protein sequence ID" value="CJA02778.1"/>
    <property type="gene ID" value="WBGene00121982"/>
</dbReference>
<evidence type="ECO:0000313" key="2">
    <source>
        <dbReference type="Proteomes" id="UP000005237"/>
    </source>
</evidence>
<evidence type="ECO:0000313" key="1">
    <source>
        <dbReference type="EnsemblMetazoa" id="CJA02778.1"/>
    </source>
</evidence>
<sequence>MPVYLCPIGFMAEWLALLFFKRATPVRFFWWSKLFCVVPYLTFHADPHPHPDLLSLAHHPPNPKLSVAKIRCHLWPAAF</sequence>